<reference evidence="5" key="1">
    <citation type="journal article" date="2011" name="Proc. Natl. Acad. Sci. U.S.A.">
        <title>Genomic insights into the physiology and ecology of the marine filamentous cyanobacterium Lyngbya majuscula.</title>
        <authorList>
            <person name="Jones A.C."/>
            <person name="Monroe E.A."/>
            <person name="Podell S."/>
            <person name="Hess W.R."/>
            <person name="Klages S."/>
            <person name="Esquenazi E."/>
            <person name="Niessen S."/>
            <person name="Hoover H."/>
            <person name="Rothmann M."/>
            <person name="Lasken R.S."/>
            <person name="Yates J.R.III."/>
            <person name="Reinhardt R."/>
            <person name="Kube M."/>
            <person name="Burkart M.D."/>
            <person name="Allen E.E."/>
            <person name="Dorrestein P.C."/>
            <person name="Gerwick W.H."/>
            <person name="Gerwick L."/>
        </authorList>
    </citation>
    <scope>NUCLEOTIDE SEQUENCE [LARGE SCALE GENOMIC DNA]</scope>
    <source>
        <strain evidence="5">3L</strain>
    </source>
</reference>
<keyword evidence="2" id="KW-0812">Transmembrane</keyword>
<dbReference type="Proteomes" id="UP000003959">
    <property type="component" value="Unassembled WGS sequence"/>
</dbReference>
<dbReference type="AlphaFoldDB" id="F4XUE8"/>
<comment type="similarity">
    <text evidence="1">Belongs to the EamA transporter family.</text>
</comment>
<dbReference type="HOGENOM" id="CLU_3170351_0_0_3"/>
<proteinExistence type="inferred from homology"/>
<dbReference type="EMBL" id="GL890931">
    <property type="protein sequence ID" value="EGJ31773.1"/>
    <property type="molecule type" value="Genomic_DNA"/>
</dbReference>
<dbReference type="InterPro" id="IPR000620">
    <property type="entry name" value="EamA_dom"/>
</dbReference>
<name>F4XUE8_9CYAN</name>
<evidence type="ECO:0000256" key="2">
    <source>
        <dbReference type="SAM" id="Phobius"/>
    </source>
</evidence>
<protein>
    <submittedName>
        <fullName evidence="4">Integral membrane protein DUF6</fullName>
    </submittedName>
</protein>
<dbReference type="GO" id="GO:0016020">
    <property type="term" value="C:membrane"/>
    <property type="evidence" value="ECO:0007669"/>
    <property type="project" value="InterPro"/>
</dbReference>
<evidence type="ECO:0000259" key="3">
    <source>
        <dbReference type="Pfam" id="PF00892"/>
    </source>
</evidence>
<dbReference type="Pfam" id="PF00892">
    <property type="entry name" value="EamA"/>
    <property type="match status" value="1"/>
</dbReference>
<evidence type="ECO:0000256" key="1">
    <source>
        <dbReference type="ARBA" id="ARBA00007362"/>
    </source>
</evidence>
<evidence type="ECO:0000313" key="4">
    <source>
        <dbReference type="EMBL" id="EGJ31773.1"/>
    </source>
</evidence>
<organism evidence="4 5">
    <name type="scientific">Moorena producens 3L</name>
    <dbReference type="NCBI Taxonomy" id="489825"/>
    <lineage>
        <taxon>Bacteria</taxon>
        <taxon>Bacillati</taxon>
        <taxon>Cyanobacteriota</taxon>
        <taxon>Cyanophyceae</taxon>
        <taxon>Coleofasciculales</taxon>
        <taxon>Coleofasciculaceae</taxon>
        <taxon>Moorena</taxon>
    </lineage>
</organism>
<dbReference type="SUPFAM" id="SSF103481">
    <property type="entry name" value="Multidrug resistance efflux transporter EmrE"/>
    <property type="match status" value="1"/>
</dbReference>
<keyword evidence="5" id="KW-1185">Reference proteome</keyword>
<gene>
    <name evidence="4" type="ORF">LYNGBM3L_33470</name>
</gene>
<feature type="transmembrane region" description="Helical" evidence="2">
    <location>
        <begin position="7"/>
        <end position="23"/>
    </location>
</feature>
<feature type="domain" description="EamA" evidence="3">
    <location>
        <begin position="2"/>
        <end position="46"/>
    </location>
</feature>
<sequence>MAIVSTLSALYPLVVIVLGLVVLHETLTLKQMIGIGFALVAIALIAT</sequence>
<accession>F4XUE8</accession>
<feature type="transmembrane region" description="Helical" evidence="2">
    <location>
        <begin position="29"/>
        <end position="46"/>
    </location>
</feature>
<keyword evidence="2" id="KW-0472">Membrane</keyword>
<keyword evidence="2" id="KW-1133">Transmembrane helix</keyword>
<dbReference type="InterPro" id="IPR037185">
    <property type="entry name" value="EmrE-like"/>
</dbReference>
<dbReference type="Gene3D" id="1.10.3730.20">
    <property type="match status" value="1"/>
</dbReference>
<evidence type="ECO:0000313" key="5">
    <source>
        <dbReference type="Proteomes" id="UP000003959"/>
    </source>
</evidence>